<dbReference type="SUPFAM" id="SSF46946">
    <property type="entry name" value="S13-like H2TH domain"/>
    <property type="match status" value="1"/>
</dbReference>
<dbReference type="InterPro" id="IPR027437">
    <property type="entry name" value="Rbsml_uS13_C"/>
</dbReference>
<dbReference type="PANTHER" id="PTHR10871">
    <property type="entry name" value="30S RIBOSOMAL PROTEIN S13/40S RIBOSOMAL PROTEIN S18"/>
    <property type="match status" value="1"/>
</dbReference>
<dbReference type="Gene3D" id="4.10.910.10">
    <property type="entry name" value="30s ribosomal protein s13, domain 2"/>
    <property type="match status" value="1"/>
</dbReference>
<dbReference type="PIRSF" id="PIRSF002134">
    <property type="entry name" value="Ribosomal_S13"/>
    <property type="match status" value="1"/>
</dbReference>
<evidence type="ECO:0000256" key="1">
    <source>
        <dbReference type="ARBA" id="ARBA00008080"/>
    </source>
</evidence>
<name>X0YAY6_9ZZZZ</name>
<evidence type="ECO:0000256" key="2">
    <source>
        <dbReference type="ARBA" id="ARBA00022980"/>
    </source>
</evidence>
<dbReference type="InterPro" id="IPR018269">
    <property type="entry name" value="Ribosomal_uS13_CS"/>
</dbReference>
<sequence length="120" mass="13678">MRFAQAIVRVAKISPDLRIGAIPEKDLNRIEEIIIAPIANGIPIWMVNRKKDLVTGENLHIIGNRLELSVRRDIDRMKRIRSYKGVRHNRGLKVRGQKTKSTGRHGLVVGVIRSKIKSKK</sequence>
<dbReference type="Gene3D" id="1.10.8.50">
    <property type="match status" value="1"/>
</dbReference>
<keyword evidence="2" id="KW-0689">Ribosomal protein</keyword>
<accession>X0YAY6</accession>
<dbReference type="FunFam" id="4.10.910.10:FF:000002">
    <property type="entry name" value="40S ribosomal protein S18"/>
    <property type="match status" value="1"/>
</dbReference>
<dbReference type="Pfam" id="PF00416">
    <property type="entry name" value="Ribosomal_S13"/>
    <property type="match status" value="1"/>
</dbReference>
<gene>
    <name evidence="4" type="ORF">S01H1_77857</name>
</gene>
<dbReference type="GO" id="GO:0003735">
    <property type="term" value="F:structural constituent of ribosome"/>
    <property type="evidence" value="ECO:0007669"/>
    <property type="project" value="InterPro"/>
</dbReference>
<organism evidence="4">
    <name type="scientific">marine sediment metagenome</name>
    <dbReference type="NCBI Taxonomy" id="412755"/>
    <lineage>
        <taxon>unclassified sequences</taxon>
        <taxon>metagenomes</taxon>
        <taxon>ecological metagenomes</taxon>
    </lineage>
</organism>
<dbReference type="InterPro" id="IPR010979">
    <property type="entry name" value="Ribosomal_uS13-like_H2TH"/>
</dbReference>
<protein>
    <recommendedName>
        <fullName evidence="5">30S ribosomal protein S13</fullName>
    </recommendedName>
</protein>
<dbReference type="PROSITE" id="PS50159">
    <property type="entry name" value="RIBOSOMAL_S13_2"/>
    <property type="match status" value="1"/>
</dbReference>
<dbReference type="GO" id="GO:0015935">
    <property type="term" value="C:small ribosomal subunit"/>
    <property type="evidence" value="ECO:0007669"/>
    <property type="project" value="TreeGrafter"/>
</dbReference>
<reference evidence="4" key="1">
    <citation type="journal article" date="2014" name="Front. Microbiol.">
        <title>High frequency of phylogenetically diverse reductive dehalogenase-homologous genes in deep subseafloor sedimentary metagenomes.</title>
        <authorList>
            <person name="Kawai M."/>
            <person name="Futagami T."/>
            <person name="Toyoda A."/>
            <person name="Takaki Y."/>
            <person name="Nishi S."/>
            <person name="Hori S."/>
            <person name="Arai W."/>
            <person name="Tsubouchi T."/>
            <person name="Morono Y."/>
            <person name="Uchiyama I."/>
            <person name="Ito T."/>
            <person name="Fujiyama A."/>
            <person name="Inagaki F."/>
            <person name="Takami H."/>
        </authorList>
    </citation>
    <scope>NUCLEOTIDE SEQUENCE</scope>
    <source>
        <strain evidence="4">Expedition CK06-06</strain>
    </source>
</reference>
<keyword evidence="3" id="KW-0687">Ribonucleoprotein</keyword>
<dbReference type="GO" id="GO:0005829">
    <property type="term" value="C:cytosol"/>
    <property type="evidence" value="ECO:0007669"/>
    <property type="project" value="TreeGrafter"/>
</dbReference>
<proteinExistence type="inferred from homology"/>
<dbReference type="GO" id="GO:0006412">
    <property type="term" value="P:translation"/>
    <property type="evidence" value="ECO:0007669"/>
    <property type="project" value="InterPro"/>
</dbReference>
<evidence type="ECO:0008006" key="5">
    <source>
        <dbReference type="Google" id="ProtNLM"/>
    </source>
</evidence>
<dbReference type="InterPro" id="IPR001892">
    <property type="entry name" value="Ribosomal_uS13"/>
</dbReference>
<evidence type="ECO:0000256" key="3">
    <source>
        <dbReference type="ARBA" id="ARBA00023274"/>
    </source>
</evidence>
<dbReference type="PROSITE" id="PS00646">
    <property type="entry name" value="RIBOSOMAL_S13_1"/>
    <property type="match status" value="1"/>
</dbReference>
<comment type="similarity">
    <text evidence="1">Belongs to the universal ribosomal protein uS13 family.</text>
</comment>
<dbReference type="PANTHER" id="PTHR10871:SF3">
    <property type="entry name" value="SMALL RIBOSOMAL SUBUNIT PROTEIN US13"/>
    <property type="match status" value="1"/>
</dbReference>
<evidence type="ECO:0000313" key="4">
    <source>
        <dbReference type="EMBL" id="GAG53005.1"/>
    </source>
</evidence>
<dbReference type="GO" id="GO:0003723">
    <property type="term" value="F:RNA binding"/>
    <property type="evidence" value="ECO:0007669"/>
    <property type="project" value="InterPro"/>
</dbReference>
<comment type="caution">
    <text evidence="4">The sequence shown here is derived from an EMBL/GenBank/DDBJ whole genome shotgun (WGS) entry which is preliminary data.</text>
</comment>
<dbReference type="EMBL" id="BARS01052362">
    <property type="protein sequence ID" value="GAG53005.1"/>
    <property type="molecule type" value="Genomic_DNA"/>
</dbReference>
<dbReference type="AlphaFoldDB" id="X0YAY6"/>